<protein>
    <submittedName>
        <fullName evidence="2">Uncharacterized protein</fullName>
    </submittedName>
</protein>
<feature type="compositionally biased region" description="Basic and acidic residues" evidence="1">
    <location>
        <begin position="52"/>
        <end position="68"/>
    </location>
</feature>
<dbReference type="GeneID" id="78775886"/>
<dbReference type="EMBL" id="WUAV01000004">
    <property type="protein sequence ID" value="KAF1758164.1"/>
    <property type="molecule type" value="Genomic_DNA"/>
</dbReference>
<dbReference type="Proteomes" id="UP000483820">
    <property type="component" value="Chromosome IV"/>
</dbReference>
<sequence length="68" mass="7704">MGSERKTDENEEEEEAESGFVMKKEERTVEPELSETDRKSTQVVERGAPRFSGEEHSLGDSKLDDDAE</sequence>
<evidence type="ECO:0000313" key="2">
    <source>
        <dbReference type="EMBL" id="KAF1758164.1"/>
    </source>
</evidence>
<accession>A0A6A5GU34</accession>
<evidence type="ECO:0000313" key="3">
    <source>
        <dbReference type="Proteomes" id="UP000483820"/>
    </source>
</evidence>
<feature type="compositionally biased region" description="Basic and acidic residues" evidence="1">
    <location>
        <begin position="22"/>
        <end position="40"/>
    </location>
</feature>
<dbReference type="KEGG" id="crq:GCK72_014622"/>
<dbReference type="CTD" id="78775886"/>
<dbReference type="RefSeq" id="XP_053585149.1">
    <property type="nucleotide sequence ID" value="XM_053730377.1"/>
</dbReference>
<organism evidence="2 3">
    <name type="scientific">Caenorhabditis remanei</name>
    <name type="common">Caenorhabditis vulgaris</name>
    <dbReference type="NCBI Taxonomy" id="31234"/>
    <lineage>
        <taxon>Eukaryota</taxon>
        <taxon>Metazoa</taxon>
        <taxon>Ecdysozoa</taxon>
        <taxon>Nematoda</taxon>
        <taxon>Chromadorea</taxon>
        <taxon>Rhabditida</taxon>
        <taxon>Rhabditina</taxon>
        <taxon>Rhabditomorpha</taxon>
        <taxon>Rhabditoidea</taxon>
        <taxon>Rhabditidae</taxon>
        <taxon>Peloderinae</taxon>
        <taxon>Caenorhabditis</taxon>
    </lineage>
</organism>
<proteinExistence type="predicted"/>
<reference evidence="2 3" key="1">
    <citation type="submission" date="2019-12" db="EMBL/GenBank/DDBJ databases">
        <title>Chromosome-level assembly of the Caenorhabditis remanei genome.</title>
        <authorList>
            <person name="Teterina A.A."/>
            <person name="Willis J.H."/>
            <person name="Phillips P.C."/>
        </authorList>
    </citation>
    <scope>NUCLEOTIDE SEQUENCE [LARGE SCALE GENOMIC DNA]</scope>
    <source>
        <strain evidence="2 3">PX506</strain>
        <tissue evidence="2">Whole organism</tissue>
    </source>
</reference>
<feature type="region of interest" description="Disordered" evidence="1">
    <location>
        <begin position="1"/>
        <end position="68"/>
    </location>
</feature>
<name>A0A6A5GU34_CAERE</name>
<dbReference type="AlphaFoldDB" id="A0A6A5GU34"/>
<comment type="caution">
    <text evidence="2">The sequence shown here is derived from an EMBL/GenBank/DDBJ whole genome shotgun (WGS) entry which is preliminary data.</text>
</comment>
<gene>
    <name evidence="2" type="ORF">GCK72_014622</name>
</gene>
<evidence type="ECO:0000256" key="1">
    <source>
        <dbReference type="SAM" id="MobiDB-lite"/>
    </source>
</evidence>